<dbReference type="OMA" id="FATYAYQ"/>
<sequence>MFSAQSRTLTASRTSARRTIEAREHETNGFRPVTAPATGRETQEKMGRHSKRNSISTVGRIAVAGAALSAGAAAFAPAASAAPDSDWDRLAQCEAGGNWQINTGNGYHGGLQFSPSTWNAYGGQKYAPYAYQASREQQIAVAEKVLAGQGWGAWPSCSAQLGLNSAPTQRDVPAKKAAPQATAKKAVSQLAQQKDVLAIDKVYQQIVERFEAAGLAVPAPVEEFYKAHRVNLNNHLNAHNARVAQAQQILNQFGL</sequence>
<feature type="compositionally biased region" description="Low complexity" evidence="3">
    <location>
        <begin position="1"/>
        <end position="14"/>
    </location>
</feature>
<dbReference type="GO" id="GO:0016787">
    <property type="term" value="F:hydrolase activity"/>
    <property type="evidence" value="ECO:0007669"/>
    <property type="project" value="UniProtKB-KW"/>
</dbReference>
<protein>
    <submittedName>
        <fullName evidence="4">DUF3235 domain-containing protein</fullName>
    </submittedName>
</protein>
<evidence type="ECO:0000256" key="3">
    <source>
        <dbReference type="SAM" id="MobiDB-lite"/>
    </source>
</evidence>
<reference evidence="4 5" key="1">
    <citation type="submission" date="2019-08" db="EMBL/GenBank/DDBJ databases">
        <title>Draft genome of C. urealyticum strain VH4248.</title>
        <authorList>
            <person name="Navas J."/>
        </authorList>
    </citation>
    <scope>NUCLEOTIDE SEQUENCE [LARGE SCALE GENOMIC DNA]</scope>
    <source>
        <strain evidence="4 5">VH4248</strain>
    </source>
</reference>
<dbReference type="Gene3D" id="1.10.530.10">
    <property type="match status" value="1"/>
</dbReference>
<keyword evidence="2" id="KW-0378">Hydrolase</keyword>
<dbReference type="InterPro" id="IPR044905">
    <property type="entry name" value="Rpf1_C_sf"/>
</dbReference>
<evidence type="ECO:0000256" key="1">
    <source>
        <dbReference type="ARBA" id="ARBA00010830"/>
    </source>
</evidence>
<gene>
    <name evidence="4" type="ORF">FYJ87_07970</name>
</gene>
<dbReference type="EMBL" id="VSZI01000001">
    <property type="protein sequence ID" value="TYR20839.1"/>
    <property type="molecule type" value="Genomic_DNA"/>
</dbReference>
<evidence type="ECO:0000313" key="5">
    <source>
        <dbReference type="Proteomes" id="UP000324726"/>
    </source>
</evidence>
<comment type="similarity">
    <text evidence="1">Belongs to the transglycosylase family. Rpf subfamily.</text>
</comment>
<proteinExistence type="inferred from homology"/>
<dbReference type="CDD" id="cd13925">
    <property type="entry name" value="RPF"/>
    <property type="match status" value="1"/>
</dbReference>
<dbReference type="InterPro" id="IPR021630">
    <property type="entry name" value="Rpf1_C"/>
</dbReference>
<dbReference type="AlphaFoldDB" id="A0A5D4FQJ8"/>
<organism evidence="4 5">
    <name type="scientific">Corynebacterium urealyticum</name>
    <dbReference type="NCBI Taxonomy" id="43771"/>
    <lineage>
        <taxon>Bacteria</taxon>
        <taxon>Bacillati</taxon>
        <taxon>Actinomycetota</taxon>
        <taxon>Actinomycetes</taxon>
        <taxon>Mycobacteriales</taxon>
        <taxon>Corynebacteriaceae</taxon>
        <taxon>Corynebacterium</taxon>
    </lineage>
</organism>
<dbReference type="Pfam" id="PF11574">
    <property type="entry name" value="Rpf1_C"/>
    <property type="match status" value="1"/>
</dbReference>
<dbReference type="SUPFAM" id="SSF53955">
    <property type="entry name" value="Lysozyme-like"/>
    <property type="match status" value="1"/>
</dbReference>
<accession>A0A5D4FQJ8</accession>
<dbReference type="Gene3D" id="1.10.1200.100">
    <property type="entry name" value="conserved protein domain from corynebacterium diphtheriae"/>
    <property type="match status" value="1"/>
</dbReference>
<feature type="region of interest" description="Disordered" evidence="3">
    <location>
        <begin position="1"/>
        <end position="53"/>
    </location>
</feature>
<dbReference type="InterPro" id="IPR010618">
    <property type="entry name" value="RPF"/>
</dbReference>
<dbReference type="Pfam" id="PF06737">
    <property type="entry name" value="Transglycosylas"/>
    <property type="match status" value="1"/>
</dbReference>
<name>A0A5D4FQJ8_9CORY</name>
<evidence type="ECO:0000256" key="2">
    <source>
        <dbReference type="ARBA" id="ARBA00022801"/>
    </source>
</evidence>
<comment type="caution">
    <text evidence="4">The sequence shown here is derived from an EMBL/GenBank/DDBJ whole genome shotgun (WGS) entry which is preliminary data.</text>
</comment>
<feature type="compositionally biased region" description="Basic and acidic residues" evidence="3">
    <location>
        <begin position="18"/>
        <end position="28"/>
    </location>
</feature>
<dbReference type="InterPro" id="IPR023346">
    <property type="entry name" value="Lysozyme-like_dom_sf"/>
</dbReference>
<evidence type="ECO:0000313" key="4">
    <source>
        <dbReference type="EMBL" id="TYR20839.1"/>
    </source>
</evidence>
<dbReference type="Proteomes" id="UP000324726">
    <property type="component" value="Unassembled WGS sequence"/>
</dbReference>